<dbReference type="Proteomes" id="UP000593765">
    <property type="component" value="Chromosome"/>
</dbReference>
<protein>
    <submittedName>
        <fullName evidence="2">Uncharacterized protein</fullName>
    </submittedName>
</protein>
<name>A0A7M2X1E7_9BACT</name>
<dbReference type="EMBL" id="CP063458">
    <property type="protein sequence ID" value="QOV91494.1"/>
    <property type="molecule type" value="Genomic_DNA"/>
</dbReference>
<gene>
    <name evidence="2" type="ORF">IPV69_09110</name>
</gene>
<dbReference type="RefSeq" id="WP_206294791.1">
    <property type="nucleotide sequence ID" value="NZ_CP063458.1"/>
</dbReference>
<evidence type="ECO:0000256" key="1">
    <source>
        <dbReference type="SAM" id="MobiDB-lite"/>
    </source>
</evidence>
<keyword evidence="3" id="KW-1185">Reference proteome</keyword>
<dbReference type="AlphaFoldDB" id="A0A7M2X1E7"/>
<accession>A0A7M2X1E7</accession>
<reference evidence="2 3" key="1">
    <citation type="submission" date="2020-10" db="EMBL/GenBank/DDBJ databases">
        <title>Wide distribution of Phycisphaera-like planctomycetes from WD2101 soil group in peatlands and genome analysis of the first cultivated representative.</title>
        <authorList>
            <person name="Dedysh S.N."/>
            <person name="Beletsky A.V."/>
            <person name="Ivanova A."/>
            <person name="Kulichevskaya I.S."/>
            <person name="Suzina N.E."/>
            <person name="Philippov D.A."/>
            <person name="Rakitin A.L."/>
            <person name="Mardanov A.V."/>
            <person name="Ravin N.V."/>
        </authorList>
    </citation>
    <scope>NUCLEOTIDE SEQUENCE [LARGE SCALE GENOMIC DNA]</scope>
    <source>
        <strain evidence="2 3">M1803</strain>
    </source>
</reference>
<evidence type="ECO:0000313" key="3">
    <source>
        <dbReference type="Proteomes" id="UP000593765"/>
    </source>
</evidence>
<sequence length="238" mass="24690">MPNPTKPSAKQDKRSADYDAALDPTVPDADLKIEQYLRRQSERAKAAMLGAADAMKSTAMAKVKTVMPGGGSGNGEAPANGGVGGTTGGFSATAPIQFVKKHPWYTVGAATAVGFLGASYLNPTRYGRLRGKLKSLEKRLAEQEKIARHPPVAGDSKAETAAKSSFLSSLGTLLLTQGLNIVKPIVTAYVEPLLAGRGHEQNGHDVSGQYAGVATGPTPTDDIPDDKAPPRAAGDPSI</sequence>
<organism evidence="2 3">
    <name type="scientific">Humisphaera borealis</name>
    <dbReference type="NCBI Taxonomy" id="2807512"/>
    <lineage>
        <taxon>Bacteria</taxon>
        <taxon>Pseudomonadati</taxon>
        <taxon>Planctomycetota</taxon>
        <taxon>Phycisphaerae</taxon>
        <taxon>Tepidisphaerales</taxon>
        <taxon>Tepidisphaeraceae</taxon>
        <taxon>Humisphaera</taxon>
    </lineage>
</organism>
<proteinExistence type="predicted"/>
<dbReference type="KEGG" id="hbs:IPV69_09110"/>
<feature type="region of interest" description="Disordered" evidence="1">
    <location>
        <begin position="200"/>
        <end position="238"/>
    </location>
</feature>
<evidence type="ECO:0000313" key="2">
    <source>
        <dbReference type="EMBL" id="QOV91494.1"/>
    </source>
</evidence>
<feature type="region of interest" description="Disordered" evidence="1">
    <location>
        <begin position="1"/>
        <end position="24"/>
    </location>
</feature>